<proteinExistence type="predicted"/>
<dbReference type="STRING" id="394503.Ccel_0845"/>
<dbReference type="Gene3D" id="3.40.50.1390">
    <property type="entry name" value="Resolvase, N-terminal catalytic domain"/>
    <property type="match status" value="1"/>
</dbReference>
<dbReference type="Pfam" id="PF00239">
    <property type="entry name" value="Resolvase"/>
    <property type="match status" value="1"/>
</dbReference>
<keyword evidence="3" id="KW-1185">Reference proteome</keyword>
<protein>
    <submittedName>
        <fullName evidence="2">Resolvase domain protein</fullName>
    </submittedName>
</protein>
<dbReference type="InterPro" id="IPR036162">
    <property type="entry name" value="Resolvase-like_N_sf"/>
</dbReference>
<dbReference type="Pfam" id="PF07508">
    <property type="entry name" value="Recombinase"/>
    <property type="match status" value="1"/>
</dbReference>
<dbReference type="InterPro" id="IPR011109">
    <property type="entry name" value="DNA_bind_recombinase_dom"/>
</dbReference>
<dbReference type="CDD" id="cd00338">
    <property type="entry name" value="Ser_Recombinase"/>
    <property type="match status" value="1"/>
</dbReference>
<evidence type="ECO:0000259" key="1">
    <source>
        <dbReference type="PROSITE" id="PS51737"/>
    </source>
</evidence>
<dbReference type="HOGENOM" id="CLU_010686_0_2_9"/>
<dbReference type="GO" id="GO:0000150">
    <property type="term" value="F:DNA strand exchange activity"/>
    <property type="evidence" value="ECO:0007669"/>
    <property type="project" value="InterPro"/>
</dbReference>
<dbReference type="InterPro" id="IPR038109">
    <property type="entry name" value="DNA_bind_recomb_sf"/>
</dbReference>
<reference evidence="2 3" key="1">
    <citation type="submission" date="2009-01" db="EMBL/GenBank/DDBJ databases">
        <title>Complete sequence of Clostridium cellulolyticum H10.</title>
        <authorList>
            <consortium name="US DOE Joint Genome Institute"/>
            <person name="Lucas S."/>
            <person name="Copeland A."/>
            <person name="Lapidus A."/>
            <person name="Glavina del Rio T."/>
            <person name="Dalin E."/>
            <person name="Tice H."/>
            <person name="Bruce D."/>
            <person name="Goodwin L."/>
            <person name="Pitluck S."/>
            <person name="Chertkov O."/>
            <person name="Saunders E."/>
            <person name="Brettin T."/>
            <person name="Detter J.C."/>
            <person name="Han C."/>
            <person name="Larimer F."/>
            <person name="Land M."/>
            <person name="Hauser L."/>
            <person name="Kyrpides N."/>
            <person name="Ivanova N."/>
            <person name="Zhou J."/>
            <person name="Richardson P."/>
        </authorList>
    </citation>
    <scope>NUCLEOTIDE SEQUENCE [LARGE SCALE GENOMIC DNA]</scope>
    <source>
        <strain evidence="3">ATCC 35319 / DSM 5812 / JCM 6584 / H10</strain>
    </source>
</reference>
<dbReference type="SMART" id="SM00857">
    <property type="entry name" value="Resolvase"/>
    <property type="match status" value="1"/>
</dbReference>
<dbReference type="InterPro" id="IPR006119">
    <property type="entry name" value="Resolv_N"/>
</dbReference>
<dbReference type="AlphaFoldDB" id="B8I8I7"/>
<dbReference type="KEGG" id="cce:Ccel_0845"/>
<gene>
    <name evidence="2" type="ordered locus">Ccel_0845</name>
</gene>
<evidence type="ECO:0000313" key="3">
    <source>
        <dbReference type="Proteomes" id="UP000001349"/>
    </source>
</evidence>
<organism evidence="2 3">
    <name type="scientific">Ruminiclostridium cellulolyticum (strain ATCC 35319 / DSM 5812 / JCM 6584 / H10)</name>
    <name type="common">Clostridium cellulolyticum</name>
    <dbReference type="NCBI Taxonomy" id="394503"/>
    <lineage>
        <taxon>Bacteria</taxon>
        <taxon>Bacillati</taxon>
        <taxon>Bacillota</taxon>
        <taxon>Clostridia</taxon>
        <taxon>Eubacteriales</taxon>
        <taxon>Oscillospiraceae</taxon>
        <taxon>Ruminiclostridium</taxon>
    </lineage>
</organism>
<dbReference type="SUPFAM" id="SSF53041">
    <property type="entry name" value="Resolvase-like"/>
    <property type="match status" value="1"/>
</dbReference>
<dbReference type="RefSeq" id="WP_015924380.1">
    <property type="nucleotide sequence ID" value="NC_011898.1"/>
</dbReference>
<dbReference type="InterPro" id="IPR050639">
    <property type="entry name" value="SSR_resolvase"/>
</dbReference>
<dbReference type="GO" id="GO:0003677">
    <property type="term" value="F:DNA binding"/>
    <property type="evidence" value="ECO:0007669"/>
    <property type="project" value="InterPro"/>
</dbReference>
<feature type="domain" description="Recombinase" evidence="1">
    <location>
        <begin position="160"/>
        <end position="252"/>
    </location>
</feature>
<accession>B8I8I7</accession>
<dbReference type="eggNOG" id="COG1961">
    <property type="taxonomic scope" value="Bacteria"/>
</dbReference>
<dbReference type="PANTHER" id="PTHR30461:SF23">
    <property type="entry name" value="DNA RECOMBINASE-RELATED"/>
    <property type="match status" value="1"/>
</dbReference>
<name>B8I8I7_RUMCH</name>
<dbReference type="Gene3D" id="3.90.1750.20">
    <property type="entry name" value="Putative Large Serine Recombinase, Chain B, Domain 2"/>
    <property type="match status" value="1"/>
</dbReference>
<dbReference type="PROSITE" id="PS51737">
    <property type="entry name" value="RECOMBINASE_DNA_BIND"/>
    <property type="match status" value="1"/>
</dbReference>
<dbReference type="EMBL" id="CP001348">
    <property type="protein sequence ID" value="ACL75220.1"/>
    <property type="molecule type" value="Genomic_DNA"/>
</dbReference>
<dbReference type="PANTHER" id="PTHR30461">
    <property type="entry name" value="DNA-INVERTASE FROM LAMBDOID PROPHAGE"/>
    <property type="match status" value="1"/>
</dbReference>
<evidence type="ECO:0000313" key="2">
    <source>
        <dbReference type="EMBL" id="ACL75220.1"/>
    </source>
</evidence>
<sequence>MQELCSKDNIYGKYCQYLNCREESIDAQIRAINEYDPRNEHSIVKIYTAEAQSATTDNRPQFLQMMKDSATGLFNAVIVHKLDRFSRDRYDSAFYKRQLKKNGVKLISVLENLDDSPESIILESVLEGMVEYYSANLAHEVMKGMKDTALQCRHNGGTPTLGYDVLPDKSYAVNESEARITRTIFEMYASGHSYNEIIDTMNREGYRSKFGRSFGKNSLHDILRNEKYTGTYIFNRTGCRFCRERCQRPTVN</sequence>
<dbReference type="Proteomes" id="UP000001349">
    <property type="component" value="Chromosome"/>
</dbReference>